<organism evidence="3">
    <name type="scientific">Ignisphaera aggregans</name>
    <dbReference type="NCBI Taxonomy" id="334771"/>
    <lineage>
        <taxon>Archaea</taxon>
        <taxon>Thermoproteota</taxon>
        <taxon>Thermoprotei</taxon>
        <taxon>Desulfurococcales</taxon>
        <taxon>Desulfurococcaceae</taxon>
        <taxon>Ignisphaera</taxon>
    </lineage>
</organism>
<dbReference type="InterPro" id="IPR040459">
    <property type="entry name" value="MJ1316"/>
</dbReference>
<dbReference type="AlphaFoldDB" id="A0A7C5YZH6"/>
<accession>A0A7C5YZH6</accession>
<reference evidence="3" key="1">
    <citation type="journal article" date="2020" name="mSystems">
        <title>Genome- and Community-Level Interaction Insights into Carbon Utilization and Element Cycling Functions of Hydrothermarchaeota in Hydrothermal Sediment.</title>
        <authorList>
            <person name="Zhou Z."/>
            <person name="Liu Y."/>
            <person name="Xu W."/>
            <person name="Pan J."/>
            <person name="Luo Z.H."/>
            <person name="Li M."/>
        </authorList>
    </citation>
    <scope>NUCLEOTIDE SEQUENCE [LARGE SCALE GENOMIC DNA]</scope>
    <source>
        <strain evidence="3">SpSt-1</strain>
    </source>
</reference>
<dbReference type="Pfam" id="PF04457">
    <property type="entry name" value="MJ1316"/>
    <property type="match status" value="1"/>
</dbReference>
<name>A0A7C5YZH6_9CREN</name>
<proteinExistence type="inferred from homology"/>
<feature type="domain" description="MJ1316 RNA cyclic group end recognition" evidence="2">
    <location>
        <begin position="1"/>
        <end position="80"/>
    </location>
</feature>
<gene>
    <name evidence="3" type="ORF">ENL47_05065</name>
</gene>
<dbReference type="InterPro" id="IPR007547">
    <property type="entry name" value="UPF0248"/>
</dbReference>
<evidence type="ECO:0000256" key="1">
    <source>
        <dbReference type="HAMAP-Rule" id="MF_01245"/>
    </source>
</evidence>
<evidence type="ECO:0000313" key="3">
    <source>
        <dbReference type="EMBL" id="HHR96177.1"/>
    </source>
</evidence>
<comment type="caution">
    <text evidence="3">The sequence shown here is derived from an EMBL/GenBank/DDBJ whole genome shotgun (WGS) entry which is preliminary data.</text>
</comment>
<dbReference type="EMBL" id="DRUB01000093">
    <property type="protein sequence ID" value="HHR96177.1"/>
    <property type="molecule type" value="Genomic_DNA"/>
</dbReference>
<evidence type="ECO:0000259" key="2">
    <source>
        <dbReference type="Pfam" id="PF04457"/>
    </source>
</evidence>
<dbReference type="HAMAP" id="MF_01245">
    <property type="entry name" value="UPF0248"/>
    <property type="match status" value="1"/>
</dbReference>
<comment type="similarity">
    <text evidence="1">Belongs to the UPF0248 family.</text>
</comment>
<sequence length="88" mass="10658">MRIRNVINKILWKYREKLDSYYLVVIDRLNESGLKRISFRYVHSVDNYYVYIISNSDLMAIPIHRVLMIENINGETIWSREKGCKKDF</sequence>
<protein>
    <recommendedName>
        <fullName evidence="1">UPF0248 protein ENL47_05065</fullName>
    </recommendedName>
</protein>